<evidence type="ECO:0000259" key="4">
    <source>
        <dbReference type="Pfam" id="PF05426"/>
    </source>
</evidence>
<sequence length="681" mass="75591">MSMAIGEKRNMSAWVDKVLLRMKDELDRMIEADSLTIPEEPGGWWHQYVCPVHHAELLFDPLEPDAHTFVCPHGCRIDEEIYRGAWLVFKHQSLARAALQSAAVYAGLREPSYAELAKRLLVAYARQFPRYPVHPDAQPWMLKGKAFHQALTEAIWSTTLLRAYLLLQDEGVSFTADERSALDLFVSMLESSMTEYRHILIHERKNPENNYTAWLNASLSCVYAVQGNREALLGLIEGEGGWKHHLSIGVKPDQLEFEGSGYYHIFVLRAYLIAAEMAERFGVDLYSEQGSEGQSMVGMFDVLAALADDTGVLPALHDGPMQRVPYAREIAEIMEIGLARYRKSEWIPLLSEAYRQMGSETGERNELEALLYGEDSHAVSSSTIREGEKRGSCLLPASGFVVGRHAGNTLSFLADFGPHGGSHGHYDKLHVSVMHKSGAWTPDFGMVPYGSTLRKQWYAETASHNTVSVDGTSQAEHTGRCVAFAESAAATSVWLQSDAAYPGCLLDRRLLLTENWLLDVFEVRLDRTASVEWWMHPVSEPVHAPPYSAGAAPEAYSLQIDKTQRELPIVGRYAASGESGMAQPLSFAYSLQDGSKLYHTALLLPEQEALSVRTPGTTVDPSAPLTALLHRQMGERCRFVHVYSAKGPVQVAMHGDNELRVTCGSETTACKLNEEHGLTIG</sequence>
<reference evidence="6" key="1">
    <citation type="submission" date="2021-06" db="EMBL/GenBank/DDBJ databases">
        <authorList>
            <person name="Criscuolo A."/>
        </authorList>
    </citation>
    <scope>NUCLEOTIDE SEQUENCE</scope>
    <source>
        <strain evidence="6">CIP111600</strain>
    </source>
</reference>
<dbReference type="Pfam" id="PF07940">
    <property type="entry name" value="Hepar_II_III_C"/>
    <property type="match status" value="1"/>
</dbReference>
<organism evidence="6 7">
    <name type="scientific">Paenibacillus solanacearum</name>
    <dbReference type="NCBI Taxonomy" id="2048548"/>
    <lineage>
        <taxon>Bacteria</taxon>
        <taxon>Bacillati</taxon>
        <taxon>Bacillota</taxon>
        <taxon>Bacilli</taxon>
        <taxon>Bacillales</taxon>
        <taxon>Paenibacillaceae</taxon>
        <taxon>Paenibacillus</taxon>
    </lineage>
</organism>
<evidence type="ECO:0000313" key="6">
    <source>
        <dbReference type="EMBL" id="CAG7604571.1"/>
    </source>
</evidence>
<dbReference type="InterPro" id="IPR012480">
    <property type="entry name" value="Hepar_II_III_C"/>
</dbReference>
<evidence type="ECO:0000313" key="7">
    <source>
        <dbReference type="Proteomes" id="UP000693672"/>
    </source>
</evidence>
<dbReference type="GO" id="GO:0016829">
    <property type="term" value="F:lyase activity"/>
    <property type="evidence" value="ECO:0007669"/>
    <property type="project" value="UniProtKB-KW"/>
</dbReference>
<gene>
    <name evidence="6" type="ORF">PAESOLCIP111_00714</name>
</gene>
<dbReference type="InterPro" id="IPR008397">
    <property type="entry name" value="Alginate_lyase_dom"/>
</dbReference>
<evidence type="ECO:0000256" key="3">
    <source>
        <dbReference type="ARBA" id="ARBA00023239"/>
    </source>
</evidence>
<dbReference type="Pfam" id="PF05426">
    <property type="entry name" value="Alginate_lyase"/>
    <property type="match status" value="1"/>
</dbReference>
<dbReference type="PANTHER" id="PTHR39210:SF1">
    <property type="entry name" value="HEPARIN-SULFATE LYASE"/>
    <property type="match status" value="1"/>
</dbReference>
<name>A0A916JVX2_9BACL</name>
<evidence type="ECO:0008006" key="8">
    <source>
        <dbReference type="Google" id="ProtNLM"/>
    </source>
</evidence>
<dbReference type="GO" id="GO:0042597">
    <property type="term" value="C:periplasmic space"/>
    <property type="evidence" value="ECO:0007669"/>
    <property type="project" value="InterPro"/>
</dbReference>
<dbReference type="EMBL" id="CAJVAS010000002">
    <property type="protein sequence ID" value="CAG7604571.1"/>
    <property type="molecule type" value="Genomic_DNA"/>
</dbReference>
<feature type="domain" description="Heparinase II/III-like C-terminal" evidence="5">
    <location>
        <begin position="391"/>
        <end position="538"/>
    </location>
</feature>
<dbReference type="PANTHER" id="PTHR39210">
    <property type="entry name" value="HEPARIN-SULFATE LYASE"/>
    <property type="match status" value="1"/>
</dbReference>
<dbReference type="Proteomes" id="UP000693672">
    <property type="component" value="Unassembled WGS sequence"/>
</dbReference>
<keyword evidence="2" id="KW-0574">Periplasm</keyword>
<accession>A0A916JVX2</accession>
<feature type="domain" description="Alginate lyase" evidence="4">
    <location>
        <begin position="97"/>
        <end position="309"/>
    </location>
</feature>
<dbReference type="AlphaFoldDB" id="A0A916JVX2"/>
<evidence type="ECO:0000259" key="5">
    <source>
        <dbReference type="Pfam" id="PF07940"/>
    </source>
</evidence>
<keyword evidence="7" id="KW-1185">Reference proteome</keyword>
<evidence type="ECO:0000256" key="1">
    <source>
        <dbReference type="ARBA" id="ARBA00022729"/>
    </source>
</evidence>
<keyword evidence="1" id="KW-0732">Signal</keyword>
<comment type="caution">
    <text evidence="6">The sequence shown here is derived from an EMBL/GenBank/DDBJ whole genome shotgun (WGS) entry which is preliminary data.</text>
</comment>
<dbReference type="RefSeq" id="WP_218090539.1">
    <property type="nucleotide sequence ID" value="NZ_CAJVAS010000002.1"/>
</dbReference>
<keyword evidence="3" id="KW-0456">Lyase</keyword>
<protein>
    <recommendedName>
        <fullName evidence="8">Alginate lyase family protein</fullName>
    </recommendedName>
</protein>
<proteinExistence type="predicted"/>
<evidence type="ECO:0000256" key="2">
    <source>
        <dbReference type="ARBA" id="ARBA00022764"/>
    </source>
</evidence>